<proteinExistence type="predicted"/>
<dbReference type="InterPro" id="IPR036397">
    <property type="entry name" value="RNaseH_sf"/>
</dbReference>
<dbReference type="SUPFAM" id="SSF53098">
    <property type="entry name" value="Ribonuclease H-like"/>
    <property type="match status" value="1"/>
</dbReference>
<reference evidence="3 4" key="1">
    <citation type="submission" date="2023-03" db="EMBL/GenBank/DDBJ databases">
        <title>WGS of Gossypium arboreum.</title>
        <authorList>
            <person name="Yu D."/>
        </authorList>
    </citation>
    <scope>NUCLEOTIDE SEQUENCE [LARGE SCALE GENOMIC DNA]</scope>
    <source>
        <tissue evidence="3">Leaf</tissue>
    </source>
</reference>
<dbReference type="EMBL" id="JARKNE010000010">
    <property type="protein sequence ID" value="KAK5792742.1"/>
    <property type="molecule type" value="Genomic_DNA"/>
</dbReference>
<dbReference type="Proteomes" id="UP001358586">
    <property type="component" value="Chromosome 10"/>
</dbReference>
<keyword evidence="1" id="KW-0472">Membrane</keyword>
<protein>
    <recommendedName>
        <fullName evidence="2">RNase H type-1 domain-containing protein</fullName>
    </recommendedName>
</protein>
<dbReference type="Pfam" id="PF13456">
    <property type="entry name" value="RVT_3"/>
    <property type="match status" value="1"/>
</dbReference>
<gene>
    <name evidence="3" type="ORF">PVK06_033861</name>
</gene>
<accession>A0ABR0NCJ9</accession>
<organism evidence="3 4">
    <name type="scientific">Gossypium arboreum</name>
    <name type="common">Tree cotton</name>
    <name type="synonym">Gossypium nanking</name>
    <dbReference type="NCBI Taxonomy" id="29729"/>
    <lineage>
        <taxon>Eukaryota</taxon>
        <taxon>Viridiplantae</taxon>
        <taxon>Streptophyta</taxon>
        <taxon>Embryophyta</taxon>
        <taxon>Tracheophyta</taxon>
        <taxon>Spermatophyta</taxon>
        <taxon>Magnoliopsida</taxon>
        <taxon>eudicotyledons</taxon>
        <taxon>Gunneridae</taxon>
        <taxon>Pentapetalae</taxon>
        <taxon>rosids</taxon>
        <taxon>malvids</taxon>
        <taxon>Malvales</taxon>
        <taxon>Malvaceae</taxon>
        <taxon>Malvoideae</taxon>
        <taxon>Gossypium</taxon>
    </lineage>
</organism>
<keyword evidence="1" id="KW-1133">Transmembrane helix</keyword>
<dbReference type="CDD" id="cd06222">
    <property type="entry name" value="RNase_H_like"/>
    <property type="match status" value="1"/>
</dbReference>
<name>A0ABR0NCJ9_GOSAR</name>
<sequence length="229" mass="25442">MIKIREQFTKHWIVGGDFNANRNKSVRSDCVGLLRGLKEFGNFLEKCLLVDLPLLGKKIYLVQPTCEDKGGCGGVLRCSDGVVRASFSSPFKAKDSLAAEVGAISIALDMFLELGWKGKCTLFIEVGSMKVLNWLENKAVRLWLLFPLFKEVDLRLSLMGIVTFLLTDKSENKLAFVLVVASVKRQDMFKASWRLKGFSGWVLAVIFAGCVVVSGPNCVDLFILCGLFY</sequence>
<keyword evidence="4" id="KW-1185">Reference proteome</keyword>
<dbReference type="InterPro" id="IPR002156">
    <property type="entry name" value="RNaseH_domain"/>
</dbReference>
<dbReference type="InterPro" id="IPR012337">
    <property type="entry name" value="RNaseH-like_sf"/>
</dbReference>
<feature type="domain" description="RNase H type-1" evidence="2">
    <location>
        <begin position="68"/>
        <end position="178"/>
    </location>
</feature>
<dbReference type="InterPro" id="IPR044730">
    <property type="entry name" value="RNase_H-like_dom_plant"/>
</dbReference>
<keyword evidence="1" id="KW-0812">Transmembrane</keyword>
<evidence type="ECO:0000256" key="1">
    <source>
        <dbReference type="SAM" id="Phobius"/>
    </source>
</evidence>
<evidence type="ECO:0000313" key="4">
    <source>
        <dbReference type="Proteomes" id="UP001358586"/>
    </source>
</evidence>
<comment type="caution">
    <text evidence="3">The sequence shown here is derived from an EMBL/GenBank/DDBJ whole genome shotgun (WGS) entry which is preliminary data.</text>
</comment>
<evidence type="ECO:0000313" key="3">
    <source>
        <dbReference type="EMBL" id="KAK5792742.1"/>
    </source>
</evidence>
<evidence type="ECO:0000259" key="2">
    <source>
        <dbReference type="Pfam" id="PF13456"/>
    </source>
</evidence>
<dbReference type="Gene3D" id="3.30.420.10">
    <property type="entry name" value="Ribonuclease H-like superfamily/Ribonuclease H"/>
    <property type="match status" value="1"/>
</dbReference>
<feature type="transmembrane region" description="Helical" evidence="1">
    <location>
        <begin position="198"/>
        <end position="224"/>
    </location>
</feature>